<keyword evidence="1" id="KW-0812">Transmembrane</keyword>
<feature type="transmembrane region" description="Helical" evidence="1">
    <location>
        <begin position="86"/>
        <end position="106"/>
    </location>
</feature>
<reference evidence="2" key="2">
    <citation type="submission" date="2020-09" db="EMBL/GenBank/DDBJ databases">
        <authorList>
            <person name="Sun Q."/>
            <person name="Ohkuma M."/>
        </authorList>
    </citation>
    <scope>NUCLEOTIDE SEQUENCE</scope>
    <source>
        <strain evidence="2">JCM 3302</strain>
    </source>
</reference>
<evidence type="ECO:0008006" key="4">
    <source>
        <dbReference type="Google" id="ProtNLM"/>
    </source>
</evidence>
<feature type="transmembrane region" description="Helical" evidence="1">
    <location>
        <begin position="52"/>
        <end position="74"/>
    </location>
</feature>
<evidence type="ECO:0000256" key="1">
    <source>
        <dbReference type="SAM" id="Phobius"/>
    </source>
</evidence>
<sequence>MSATTMLGTLSRTDRPQTMLRRFLALDAIVTGANGLVYAIDSKPVGELLGVGSGLLFELGIFLVVYGAAVGYLATRKQPPALAVKAVIDANALWAVLSIVALLVWFSPTTAGAVWIPVQAVTVAGFGVLQFLSLRATTA</sequence>
<evidence type="ECO:0000313" key="2">
    <source>
        <dbReference type="EMBL" id="GHF00985.1"/>
    </source>
</evidence>
<keyword evidence="1" id="KW-1133">Transmembrane helix</keyword>
<reference evidence="2" key="1">
    <citation type="journal article" date="2014" name="Int. J. Syst. Evol. Microbiol.">
        <title>Complete genome sequence of Corynebacterium casei LMG S-19264T (=DSM 44701T), isolated from a smear-ripened cheese.</title>
        <authorList>
            <consortium name="US DOE Joint Genome Institute (JGI-PGF)"/>
            <person name="Walter F."/>
            <person name="Albersmeier A."/>
            <person name="Kalinowski J."/>
            <person name="Ruckert C."/>
        </authorList>
    </citation>
    <scope>NUCLEOTIDE SEQUENCE</scope>
    <source>
        <strain evidence="2">JCM 3302</strain>
    </source>
</reference>
<name>A0A919AD61_9ACTN</name>
<dbReference type="EMBL" id="BNBC01000040">
    <property type="protein sequence ID" value="GHF00985.1"/>
    <property type="molecule type" value="Genomic_DNA"/>
</dbReference>
<protein>
    <recommendedName>
        <fullName evidence="4">Integral membrane protein</fullName>
    </recommendedName>
</protein>
<gene>
    <name evidence="2" type="ORF">GCM10014715_66490</name>
</gene>
<feature type="transmembrane region" description="Helical" evidence="1">
    <location>
        <begin position="112"/>
        <end position="134"/>
    </location>
</feature>
<dbReference type="AlphaFoldDB" id="A0A919AD61"/>
<dbReference type="RefSeq" id="WP_189906121.1">
    <property type="nucleotide sequence ID" value="NZ_BNBC01000040.1"/>
</dbReference>
<accession>A0A919AD61</accession>
<organism evidence="2 3">
    <name type="scientific">Streptomyces spiralis</name>
    <dbReference type="NCBI Taxonomy" id="66376"/>
    <lineage>
        <taxon>Bacteria</taxon>
        <taxon>Bacillati</taxon>
        <taxon>Actinomycetota</taxon>
        <taxon>Actinomycetes</taxon>
        <taxon>Kitasatosporales</taxon>
        <taxon>Streptomycetaceae</taxon>
        <taxon>Streptomyces</taxon>
    </lineage>
</organism>
<keyword evidence="1" id="KW-0472">Membrane</keyword>
<evidence type="ECO:0000313" key="3">
    <source>
        <dbReference type="Proteomes" id="UP000641386"/>
    </source>
</evidence>
<feature type="transmembrane region" description="Helical" evidence="1">
    <location>
        <begin position="20"/>
        <end position="40"/>
    </location>
</feature>
<dbReference type="Proteomes" id="UP000641386">
    <property type="component" value="Unassembled WGS sequence"/>
</dbReference>
<proteinExistence type="predicted"/>
<keyword evidence="3" id="KW-1185">Reference proteome</keyword>
<comment type="caution">
    <text evidence="2">The sequence shown here is derived from an EMBL/GenBank/DDBJ whole genome shotgun (WGS) entry which is preliminary data.</text>
</comment>